<dbReference type="STRING" id="3750.A0A498I776"/>
<sequence>MEMIVKMPMGGVVFEWDGLLGGCRIHGHVETAKKAAEQVTELDPEDEECVQYATAEKWDHVANNHWKQMSTGLRRYATATSPKMKPYAPAAGATENPQQSYFKRFMRGDFVPVYVAVGMIALSVTLGLHTAKQHLRYNPHVYVKKNRRETLPEVVEPERVVEESDKFIQNSFFRKVAHVQEFDDYNHAVKDPIRKDVFAHKAEPPRSKTVTLKDVGVDPIRAQPEA</sequence>
<proteinExistence type="predicted"/>
<keyword evidence="1" id="KW-0812">Transmembrane</keyword>
<accession>A0A498I776</accession>
<feature type="transmembrane region" description="Helical" evidence="1">
    <location>
        <begin position="110"/>
        <end position="128"/>
    </location>
</feature>
<evidence type="ECO:0000313" key="3">
    <source>
        <dbReference type="Proteomes" id="UP000290289"/>
    </source>
</evidence>
<organism evidence="2 3">
    <name type="scientific">Malus domestica</name>
    <name type="common">Apple</name>
    <name type="synonym">Pyrus malus</name>
    <dbReference type="NCBI Taxonomy" id="3750"/>
    <lineage>
        <taxon>Eukaryota</taxon>
        <taxon>Viridiplantae</taxon>
        <taxon>Streptophyta</taxon>
        <taxon>Embryophyta</taxon>
        <taxon>Tracheophyta</taxon>
        <taxon>Spermatophyta</taxon>
        <taxon>Magnoliopsida</taxon>
        <taxon>eudicotyledons</taxon>
        <taxon>Gunneridae</taxon>
        <taxon>Pentapetalae</taxon>
        <taxon>rosids</taxon>
        <taxon>fabids</taxon>
        <taxon>Rosales</taxon>
        <taxon>Rosaceae</taxon>
        <taxon>Amygdaloideae</taxon>
        <taxon>Maleae</taxon>
        <taxon>Malus</taxon>
    </lineage>
</organism>
<comment type="caution">
    <text evidence="2">The sequence shown here is derived from an EMBL/GenBank/DDBJ whole genome shotgun (WGS) entry which is preliminary data.</text>
</comment>
<dbReference type="AlphaFoldDB" id="A0A498I776"/>
<reference evidence="2 3" key="1">
    <citation type="submission" date="2018-10" db="EMBL/GenBank/DDBJ databases">
        <title>A high-quality apple genome assembly.</title>
        <authorList>
            <person name="Hu J."/>
        </authorList>
    </citation>
    <scope>NUCLEOTIDE SEQUENCE [LARGE SCALE GENOMIC DNA]</scope>
    <source>
        <strain evidence="3">cv. HFTH1</strain>
        <tissue evidence="2">Young leaf</tissue>
    </source>
</reference>
<dbReference type="Proteomes" id="UP000290289">
    <property type="component" value="Chromosome 14"/>
</dbReference>
<protein>
    <submittedName>
        <fullName evidence="2">Uncharacterized protein</fullName>
    </submittedName>
</protein>
<keyword evidence="1" id="KW-1133">Transmembrane helix</keyword>
<name>A0A498I776_MALDO</name>
<evidence type="ECO:0000313" key="2">
    <source>
        <dbReference type="EMBL" id="RXH77925.1"/>
    </source>
</evidence>
<evidence type="ECO:0000256" key="1">
    <source>
        <dbReference type="SAM" id="Phobius"/>
    </source>
</evidence>
<keyword evidence="3" id="KW-1185">Reference proteome</keyword>
<dbReference type="EMBL" id="RDQH01000340">
    <property type="protein sequence ID" value="RXH77925.1"/>
    <property type="molecule type" value="Genomic_DNA"/>
</dbReference>
<gene>
    <name evidence="2" type="ORF">DVH24_039896</name>
</gene>
<dbReference type="PANTHER" id="PTHR33919">
    <property type="entry name" value="OS09G0127700 PROTEIN"/>
    <property type="match status" value="1"/>
</dbReference>
<keyword evidence="1" id="KW-0472">Membrane</keyword>
<dbReference type="PANTHER" id="PTHR33919:SF11">
    <property type="entry name" value="EXPRESSED PROTEIN"/>
    <property type="match status" value="1"/>
</dbReference>